<evidence type="ECO:0000313" key="19">
    <source>
        <dbReference type="Proteomes" id="UP000622687"/>
    </source>
</evidence>
<keyword evidence="9 15" id="KW-0456">Lyase</keyword>
<comment type="similarity">
    <text evidence="2 15">Belongs to the IlvD/Edd family.</text>
</comment>
<dbReference type="SUPFAM" id="SSF52016">
    <property type="entry name" value="LeuD/IlvD-like"/>
    <property type="match status" value="1"/>
</dbReference>
<comment type="subunit">
    <text evidence="15">Homodimer.</text>
</comment>
<dbReference type="InterPro" id="IPR037237">
    <property type="entry name" value="IlvD/EDD_N"/>
</dbReference>
<feature type="binding site" evidence="15">
    <location>
        <position position="125"/>
    </location>
    <ligand>
        <name>Mg(2+)</name>
        <dbReference type="ChEBI" id="CHEBI:18420"/>
    </ligand>
</feature>
<evidence type="ECO:0000259" key="16">
    <source>
        <dbReference type="Pfam" id="PF00920"/>
    </source>
</evidence>
<dbReference type="GO" id="GO:0009099">
    <property type="term" value="P:L-valine biosynthetic process"/>
    <property type="evidence" value="ECO:0007669"/>
    <property type="project" value="UniProtKB-UniRule"/>
</dbReference>
<dbReference type="Pfam" id="PF00920">
    <property type="entry name" value="ILVD_EDD_N"/>
    <property type="match status" value="1"/>
</dbReference>
<feature type="binding site" evidence="15">
    <location>
        <position position="447"/>
    </location>
    <ligand>
        <name>Mg(2+)</name>
        <dbReference type="ChEBI" id="CHEBI:18420"/>
    </ligand>
</feature>
<dbReference type="EC" id="4.2.1.9" evidence="14 15"/>
<name>A0A934HSZ9_9CLOT</name>
<dbReference type="SUPFAM" id="SSF143975">
    <property type="entry name" value="IlvD/EDD N-terminal domain-like"/>
    <property type="match status" value="1"/>
</dbReference>
<dbReference type="PANTHER" id="PTHR43661:SF3">
    <property type="entry name" value="D-XYLONATE DEHYDRATASE YAGF-RELATED"/>
    <property type="match status" value="1"/>
</dbReference>
<evidence type="ECO:0000256" key="13">
    <source>
        <dbReference type="ARBA" id="ARBA00029437"/>
    </source>
</evidence>
<dbReference type="PROSITE" id="PS00886">
    <property type="entry name" value="ILVD_EDD_1"/>
    <property type="match status" value="1"/>
</dbReference>
<comment type="catalytic activity">
    <reaction evidence="15">
        <text>(2R,3R)-2,3-dihydroxy-3-methylpentanoate = (S)-3-methyl-2-oxopentanoate + H2O</text>
        <dbReference type="Rhea" id="RHEA:27694"/>
        <dbReference type="ChEBI" id="CHEBI:15377"/>
        <dbReference type="ChEBI" id="CHEBI:35146"/>
        <dbReference type="ChEBI" id="CHEBI:49258"/>
        <dbReference type="EC" id="4.2.1.9"/>
    </reaction>
</comment>
<comment type="caution">
    <text evidence="18">The sequence shown here is derived from an EMBL/GenBank/DDBJ whole genome shotgun (WGS) entry which is preliminary data.</text>
</comment>
<protein>
    <recommendedName>
        <fullName evidence="14 15">Dihydroxy-acid dehydratase</fullName>
        <shortName evidence="15">DAD</shortName>
        <ecNumber evidence="14 15">4.2.1.9</ecNumber>
    </recommendedName>
</protein>
<dbReference type="AlphaFoldDB" id="A0A934HSZ9"/>
<dbReference type="Gene3D" id="3.50.30.80">
    <property type="entry name" value="IlvD/EDD C-terminal domain-like"/>
    <property type="match status" value="1"/>
</dbReference>
<evidence type="ECO:0000256" key="4">
    <source>
        <dbReference type="ARBA" id="ARBA00022714"/>
    </source>
</evidence>
<dbReference type="PANTHER" id="PTHR43661">
    <property type="entry name" value="D-XYLONATE DEHYDRATASE"/>
    <property type="match status" value="1"/>
</dbReference>
<evidence type="ECO:0000256" key="8">
    <source>
        <dbReference type="ARBA" id="ARBA00023014"/>
    </source>
</evidence>
<comment type="cofactor">
    <cofactor evidence="1 15">
        <name>Mg(2+)</name>
        <dbReference type="ChEBI" id="CHEBI:18420"/>
    </cofactor>
</comment>
<comment type="pathway">
    <text evidence="13 15">Amino-acid biosynthesis; L-isoleucine biosynthesis; L-isoleucine from 2-oxobutanoate: step 3/4.</text>
</comment>
<comment type="caution">
    <text evidence="15">Lacks conserved residue(s) required for the propagation of feature annotation.</text>
</comment>
<gene>
    <name evidence="15 18" type="primary">ilvD</name>
    <name evidence="18" type="ORF">I6U51_01065</name>
</gene>
<dbReference type="InterPro" id="IPR056740">
    <property type="entry name" value="ILV_EDD_C"/>
</dbReference>
<keyword evidence="8 15" id="KW-0411">Iron-sulfur</keyword>
<keyword evidence="3 15" id="KW-0028">Amino-acid biosynthesis</keyword>
<comment type="catalytic activity">
    <reaction evidence="11">
        <text>(2R)-2,3-dihydroxy-3-methylbutanoate = 3-methyl-2-oxobutanoate + H2O</text>
        <dbReference type="Rhea" id="RHEA:24809"/>
        <dbReference type="ChEBI" id="CHEBI:11851"/>
        <dbReference type="ChEBI" id="CHEBI:15377"/>
        <dbReference type="ChEBI" id="CHEBI:49072"/>
        <dbReference type="EC" id="4.2.1.9"/>
    </reaction>
    <physiologicalReaction direction="left-to-right" evidence="11">
        <dbReference type="Rhea" id="RHEA:24810"/>
    </physiologicalReaction>
</comment>
<feature type="domain" description="Dihydroxy-acid/6-phosphogluconate dehydratase N-terminal" evidence="16">
    <location>
        <begin position="36"/>
        <end position="353"/>
    </location>
</feature>
<reference evidence="18" key="1">
    <citation type="submission" date="2020-12" db="EMBL/GenBank/DDBJ databases">
        <title>Clostridium thailandense sp. nov., a novel acetogenic bacterium isolated from peat land soil in Thailand.</title>
        <authorList>
            <person name="Chaikitkaew S."/>
            <person name="Birkeland N.K."/>
        </authorList>
    </citation>
    <scope>NUCLEOTIDE SEQUENCE</scope>
    <source>
        <strain evidence="18">DSM 17425</strain>
    </source>
</reference>
<dbReference type="GO" id="GO:0051537">
    <property type="term" value="F:2 iron, 2 sulfur cluster binding"/>
    <property type="evidence" value="ECO:0007669"/>
    <property type="project" value="UniProtKB-UniRule"/>
</dbReference>
<evidence type="ECO:0000256" key="14">
    <source>
        <dbReference type="ARBA" id="ARBA00029490"/>
    </source>
</evidence>
<comment type="function">
    <text evidence="15">Functions in the biosynthesis of branched-chain amino acids. Catalyzes the dehydration of (2R,3R)-2,3-dihydroxy-3-methylpentanoate (2,3-dihydroxy-3-methylvalerate) into 2-oxo-3-methylpentanoate (2-oxo-3-methylvalerate) and of (2R)-2,3-dihydroxy-3-methylbutanoate (2,3-dihydroxyisovalerate) into 2-oxo-3-methylbutanoate (2-oxoisovalerate), the penultimate precursor to L-isoleucine and L-valine, respectively.</text>
</comment>
<organism evidence="18 19">
    <name type="scientific">Clostridium aciditolerans</name>
    <dbReference type="NCBI Taxonomy" id="339861"/>
    <lineage>
        <taxon>Bacteria</taxon>
        <taxon>Bacillati</taxon>
        <taxon>Bacillota</taxon>
        <taxon>Clostridia</taxon>
        <taxon>Eubacteriales</taxon>
        <taxon>Clostridiaceae</taxon>
        <taxon>Clostridium</taxon>
    </lineage>
</organism>
<proteinExistence type="inferred from homology"/>
<evidence type="ECO:0000256" key="10">
    <source>
        <dbReference type="ARBA" id="ARBA00023304"/>
    </source>
</evidence>
<comment type="pathway">
    <text evidence="12 15">Amino-acid biosynthesis; L-valine biosynthesis; L-valine from pyruvate: step 3/4.</text>
</comment>
<evidence type="ECO:0000313" key="18">
    <source>
        <dbReference type="EMBL" id="MBI6871294.1"/>
    </source>
</evidence>
<comment type="cofactor">
    <cofactor evidence="15">
        <name>[2Fe-2S] cluster</name>
        <dbReference type="ChEBI" id="CHEBI:190135"/>
    </cofactor>
    <text evidence="15">Binds 1 [2Fe-2S] cluster per subunit. This cluster acts as a Lewis acid cofactor.</text>
</comment>
<accession>A0A934HSZ9</accession>
<dbReference type="NCBIfam" id="TIGR00110">
    <property type="entry name" value="ilvD"/>
    <property type="match status" value="1"/>
</dbReference>
<dbReference type="GO" id="GO:0005829">
    <property type="term" value="C:cytosol"/>
    <property type="evidence" value="ECO:0007669"/>
    <property type="project" value="TreeGrafter"/>
</dbReference>
<evidence type="ECO:0000256" key="3">
    <source>
        <dbReference type="ARBA" id="ARBA00022605"/>
    </source>
</evidence>
<evidence type="ECO:0000256" key="5">
    <source>
        <dbReference type="ARBA" id="ARBA00022723"/>
    </source>
</evidence>
<evidence type="ECO:0000256" key="1">
    <source>
        <dbReference type="ARBA" id="ARBA00001946"/>
    </source>
</evidence>
<dbReference type="InterPro" id="IPR000581">
    <property type="entry name" value="ILV_EDD_N"/>
</dbReference>
<keyword evidence="4 15" id="KW-0001">2Fe-2S</keyword>
<dbReference type="PROSITE" id="PS00887">
    <property type="entry name" value="ILVD_EDD_2"/>
    <property type="match status" value="1"/>
</dbReference>
<keyword evidence="19" id="KW-1185">Reference proteome</keyword>
<dbReference type="GO" id="GO:0004160">
    <property type="term" value="F:dihydroxy-acid dehydratase activity"/>
    <property type="evidence" value="ECO:0007669"/>
    <property type="project" value="UniProtKB-UniRule"/>
</dbReference>
<feature type="binding site" evidence="15">
    <location>
        <position position="83"/>
    </location>
    <ligand>
        <name>Mg(2+)</name>
        <dbReference type="ChEBI" id="CHEBI:18420"/>
    </ligand>
</feature>
<keyword evidence="7 15" id="KW-0408">Iron</keyword>
<evidence type="ECO:0000256" key="7">
    <source>
        <dbReference type="ARBA" id="ARBA00023004"/>
    </source>
</evidence>
<dbReference type="RefSeq" id="WP_211140759.1">
    <property type="nucleotide sequence ID" value="NZ_JAEEGB010000002.1"/>
</dbReference>
<keyword evidence="5 15" id="KW-0479">Metal-binding</keyword>
<dbReference type="InterPro" id="IPR004404">
    <property type="entry name" value="DihydroxyA_deHydtase"/>
</dbReference>
<dbReference type="GO" id="GO:0000287">
    <property type="term" value="F:magnesium ion binding"/>
    <property type="evidence" value="ECO:0007669"/>
    <property type="project" value="UniProtKB-UniRule"/>
</dbReference>
<feature type="modified residue" description="N6-carboxylysine" evidence="15">
    <location>
        <position position="126"/>
    </location>
</feature>
<dbReference type="HAMAP" id="MF_00012">
    <property type="entry name" value="IlvD"/>
    <property type="match status" value="1"/>
</dbReference>
<keyword evidence="10 15" id="KW-0100">Branched-chain amino acid biosynthesis</keyword>
<dbReference type="NCBIfam" id="NF002068">
    <property type="entry name" value="PRK00911.1"/>
    <property type="match status" value="1"/>
</dbReference>
<dbReference type="InterPro" id="IPR020558">
    <property type="entry name" value="DiOHA_6PGluconate_deHydtase_CS"/>
</dbReference>
<evidence type="ECO:0000256" key="11">
    <source>
        <dbReference type="ARBA" id="ARBA00029304"/>
    </source>
</evidence>
<evidence type="ECO:0000256" key="15">
    <source>
        <dbReference type="HAMAP-Rule" id="MF_00012"/>
    </source>
</evidence>
<feature type="binding site" description="via carbamate group" evidence="15">
    <location>
        <position position="126"/>
    </location>
    <ligand>
        <name>Mg(2+)</name>
        <dbReference type="ChEBI" id="CHEBI:18420"/>
    </ligand>
</feature>
<feature type="domain" description="Dihydroxy-acid/6-phosphogluconate dehydratase C-terminal" evidence="17">
    <location>
        <begin position="364"/>
        <end position="555"/>
    </location>
</feature>
<dbReference type="FunFam" id="3.50.30.80:FF:000001">
    <property type="entry name" value="Dihydroxy-acid dehydratase"/>
    <property type="match status" value="1"/>
</dbReference>
<evidence type="ECO:0000256" key="6">
    <source>
        <dbReference type="ARBA" id="ARBA00022842"/>
    </source>
</evidence>
<evidence type="ECO:0000256" key="9">
    <source>
        <dbReference type="ARBA" id="ARBA00023239"/>
    </source>
</evidence>
<dbReference type="Pfam" id="PF24877">
    <property type="entry name" value="ILV_EDD_C"/>
    <property type="match status" value="1"/>
</dbReference>
<dbReference type="Proteomes" id="UP000622687">
    <property type="component" value="Unassembled WGS sequence"/>
</dbReference>
<dbReference type="InterPro" id="IPR042096">
    <property type="entry name" value="Dihydro-acid_dehy_C"/>
</dbReference>
<dbReference type="GO" id="GO:0009097">
    <property type="term" value="P:isoleucine biosynthetic process"/>
    <property type="evidence" value="ECO:0007669"/>
    <property type="project" value="UniProtKB-UniRule"/>
</dbReference>
<keyword evidence="6 15" id="KW-0460">Magnesium</keyword>
<evidence type="ECO:0000259" key="17">
    <source>
        <dbReference type="Pfam" id="PF24877"/>
    </source>
</evidence>
<evidence type="ECO:0000256" key="2">
    <source>
        <dbReference type="ARBA" id="ARBA00006486"/>
    </source>
</evidence>
<feature type="active site" description="Proton acceptor" evidence="15">
    <location>
        <position position="473"/>
    </location>
</feature>
<sequence>MTKLNWRSKEVTEGVARAPHRSLFYAMGYLPEDLEKPLVGIVNAHNEIIPGHFHLNEIVQAVKLGVSAGGGTPMEFPSIGICDGISMNHSGMKYPLASRELIADSIEVMTMAHKFDALVLVGNCDKVVPGMLMAAARLNVPAIYISGGPMLTGNHKGKTLDLVSTFEGVGAYAEGKINSDELAQIENSSCPTCGSCSGLFTANTMNCLAEALGMALPGNGTIPAPYGSRKQLAKRAGMQIVELIKSNIRPRDILTLKALKNAIALDMAIGGSSNTTLHLLAIADEAKINLNLNEFDTISREVPNITKLSPSGKHSIEDLNNAGGISAVLKLLKDAELIEADTITVTGKTLGENIADAEVLDSTVIKPLGNPYYKEGGIAILKGNLAPDGAVIKQSAVEPEMLCHRGPARVFNSEEDAFTAIMDRQIKSGDVVVIRYEGPKGCPGMREMLSPTSAIIGMGLEKSVALLTDGRFSGGTRGPCIGHISPEAYEGGPIALIEDGDIIEIDLPNRIIKVELSDEELKQRLYNWTAPPIKAEEGTYLYRYSKLVTSASTGAVLKKDF</sequence>
<dbReference type="EMBL" id="JAEEGB010000002">
    <property type="protein sequence ID" value="MBI6871294.1"/>
    <property type="molecule type" value="Genomic_DNA"/>
</dbReference>
<evidence type="ECO:0000256" key="12">
    <source>
        <dbReference type="ARBA" id="ARBA00029436"/>
    </source>
</evidence>